<organism evidence="1 2">
    <name type="scientific">Mytilus galloprovincialis</name>
    <name type="common">Mediterranean mussel</name>
    <dbReference type="NCBI Taxonomy" id="29158"/>
    <lineage>
        <taxon>Eukaryota</taxon>
        <taxon>Metazoa</taxon>
        <taxon>Spiralia</taxon>
        <taxon>Lophotrochozoa</taxon>
        <taxon>Mollusca</taxon>
        <taxon>Bivalvia</taxon>
        <taxon>Autobranchia</taxon>
        <taxon>Pteriomorphia</taxon>
        <taxon>Mytilida</taxon>
        <taxon>Mytiloidea</taxon>
        <taxon>Mytilidae</taxon>
        <taxon>Mytilinae</taxon>
        <taxon>Mytilus</taxon>
    </lineage>
</organism>
<accession>A0A8B6DF70</accession>
<reference evidence="1" key="1">
    <citation type="submission" date="2018-11" db="EMBL/GenBank/DDBJ databases">
        <authorList>
            <person name="Alioto T."/>
            <person name="Alioto T."/>
        </authorList>
    </citation>
    <scope>NUCLEOTIDE SEQUENCE</scope>
</reference>
<dbReference type="EMBL" id="UYJE01003302">
    <property type="protein sequence ID" value="VDI18192.1"/>
    <property type="molecule type" value="Genomic_DNA"/>
</dbReference>
<name>A0A8B6DF70_MYTGA</name>
<proteinExistence type="predicted"/>
<evidence type="ECO:0000313" key="2">
    <source>
        <dbReference type="Proteomes" id="UP000596742"/>
    </source>
</evidence>
<gene>
    <name evidence="1" type="ORF">MGAL_10B032980</name>
</gene>
<keyword evidence="2" id="KW-1185">Reference proteome</keyword>
<sequence>MTVLADGSEFLTECFQRSGEFYVLRRLIGTDYFFSCAKNTLHDINNSFVVYYYTPFTYYPRTPTLCDVCNGTNLFNENLNDLGCNLPSVCQVTDPVIQERCPPCNHAFDDGLCCP</sequence>
<dbReference type="AlphaFoldDB" id="A0A8B6DF70"/>
<dbReference type="Proteomes" id="UP000596742">
    <property type="component" value="Unassembled WGS sequence"/>
</dbReference>
<comment type="caution">
    <text evidence="1">The sequence shown here is derived from an EMBL/GenBank/DDBJ whole genome shotgun (WGS) entry which is preliminary data.</text>
</comment>
<protein>
    <submittedName>
        <fullName evidence="1">Uncharacterized protein</fullName>
    </submittedName>
</protein>
<evidence type="ECO:0000313" key="1">
    <source>
        <dbReference type="EMBL" id="VDI18192.1"/>
    </source>
</evidence>